<feature type="region of interest" description="Disordered" evidence="2">
    <location>
        <begin position="302"/>
        <end position="328"/>
    </location>
</feature>
<evidence type="ECO:0008006" key="5">
    <source>
        <dbReference type="Google" id="ProtNLM"/>
    </source>
</evidence>
<dbReference type="PANTHER" id="PTHR43943">
    <property type="entry name" value="DEHYDROGENASE/REDUCTASE (SDR FAMILY) MEMBER 4"/>
    <property type="match status" value="1"/>
</dbReference>
<evidence type="ECO:0000313" key="3">
    <source>
        <dbReference type="EMBL" id="KAK0418873.1"/>
    </source>
</evidence>
<proteinExistence type="inferred from homology"/>
<evidence type="ECO:0000256" key="1">
    <source>
        <dbReference type="ARBA" id="ARBA00006484"/>
    </source>
</evidence>
<dbReference type="Proteomes" id="UP001175271">
    <property type="component" value="Unassembled WGS sequence"/>
</dbReference>
<dbReference type="Pfam" id="PF13561">
    <property type="entry name" value="adh_short_C2"/>
    <property type="match status" value="1"/>
</dbReference>
<comment type="similarity">
    <text evidence="1">Belongs to the short-chain dehydrogenases/reductases (SDR) family.</text>
</comment>
<dbReference type="Gene3D" id="3.40.50.720">
    <property type="entry name" value="NAD(P)-binding Rossmann-like Domain"/>
    <property type="match status" value="1"/>
</dbReference>
<dbReference type="NCBIfam" id="NF005559">
    <property type="entry name" value="PRK07231.1"/>
    <property type="match status" value="1"/>
</dbReference>
<dbReference type="PRINTS" id="PR00081">
    <property type="entry name" value="GDHRDH"/>
</dbReference>
<evidence type="ECO:0000313" key="4">
    <source>
        <dbReference type="Proteomes" id="UP001175271"/>
    </source>
</evidence>
<dbReference type="FunFam" id="3.40.50.720:FF:000084">
    <property type="entry name" value="Short-chain dehydrogenase reductase"/>
    <property type="match status" value="1"/>
</dbReference>
<keyword evidence="4" id="KW-1185">Reference proteome</keyword>
<dbReference type="GO" id="GO:0004090">
    <property type="term" value="F:carbonyl reductase (NADPH) activity"/>
    <property type="evidence" value="ECO:0007669"/>
    <property type="project" value="TreeGrafter"/>
</dbReference>
<dbReference type="SUPFAM" id="SSF51735">
    <property type="entry name" value="NAD(P)-binding Rossmann-fold domains"/>
    <property type="match status" value="1"/>
</dbReference>
<sequence length="395" mass="42463">MSGKYKCRRLEGKVAIVTAATAGIGLAIAERLGHEGAAVVISSRKEANVKQAVEELKRSGAEKVEGIVCHVGNAEHRERLVKFTLEKFGKIDILVNNAGINPDFGDILDVTETVWDKLFDINVKANFLLSKLVVPHMEKNGGGNIIFNSSYSAYKSPPGIAAYGVTKTTVVALVKALANSCAPRNIRVNGIAPGVIKTKMSEVLWSGSSDAEAQITADSAMGRIGSPEECAGAVAFLASDDASYITGETMLIAGAMLLSPKTEPTEESGRAVGLVPRNVQEGGVAVLGQWLSGVVAAVQPGKRGDLRDKEAQSDEEDNTMHDHKRVDDESQYRYPYPYPYYAQTPSNQIVNGIMNGFDRVVLGVIDTARRGSLGLKDWGQQIGILPRINIFSYKK</sequence>
<evidence type="ECO:0000256" key="2">
    <source>
        <dbReference type="SAM" id="MobiDB-lite"/>
    </source>
</evidence>
<gene>
    <name evidence="3" type="ORF">QR680_013820</name>
</gene>
<accession>A0AA39I936</accession>
<name>A0AA39I936_9BILA</name>
<dbReference type="InterPro" id="IPR036291">
    <property type="entry name" value="NAD(P)-bd_dom_sf"/>
</dbReference>
<reference evidence="3" key="1">
    <citation type="submission" date="2023-06" db="EMBL/GenBank/DDBJ databases">
        <title>Genomic analysis of the entomopathogenic nematode Steinernema hermaphroditum.</title>
        <authorList>
            <person name="Schwarz E.M."/>
            <person name="Heppert J.K."/>
            <person name="Baniya A."/>
            <person name="Schwartz H.T."/>
            <person name="Tan C.-H."/>
            <person name="Antoshechkin I."/>
            <person name="Sternberg P.W."/>
            <person name="Goodrich-Blair H."/>
            <person name="Dillman A.R."/>
        </authorList>
    </citation>
    <scope>NUCLEOTIDE SEQUENCE</scope>
    <source>
        <strain evidence="3">PS9179</strain>
        <tissue evidence="3">Whole animal</tissue>
    </source>
</reference>
<dbReference type="EMBL" id="JAUCMV010000002">
    <property type="protein sequence ID" value="KAK0418873.1"/>
    <property type="molecule type" value="Genomic_DNA"/>
</dbReference>
<organism evidence="3 4">
    <name type="scientific">Steinernema hermaphroditum</name>
    <dbReference type="NCBI Taxonomy" id="289476"/>
    <lineage>
        <taxon>Eukaryota</taxon>
        <taxon>Metazoa</taxon>
        <taxon>Ecdysozoa</taxon>
        <taxon>Nematoda</taxon>
        <taxon>Chromadorea</taxon>
        <taxon>Rhabditida</taxon>
        <taxon>Tylenchina</taxon>
        <taxon>Panagrolaimomorpha</taxon>
        <taxon>Strongyloidoidea</taxon>
        <taxon>Steinernematidae</taxon>
        <taxon>Steinernema</taxon>
    </lineage>
</organism>
<dbReference type="PANTHER" id="PTHR43943:SF2">
    <property type="entry name" value="DEHYDROGENASE_REDUCTASE 4"/>
    <property type="match status" value="1"/>
</dbReference>
<protein>
    <recommendedName>
        <fullName evidence="5">Dehydrogenase/reductase SDR family member 4</fullName>
    </recommendedName>
</protein>
<dbReference type="PRINTS" id="PR00080">
    <property type="entry name" value="SDRFAMILY"/>
</dbReference>
<dbReference type="AlphaFoldDB" id="A0AA39I936"/>
<comment type="caution">
    <text evidence="3">The sequence shown here is derived from an EMBL/GenBank/DDBJ whole genome shotgun (WGS) entry which is preliminary data.</text>
</comment>
<dbReference type="InterPro" id="IPR002347">
    <property type="entry name" value="SDR_fam"/>
</dbReference>